<evidence type="ECO:0000313" key="2">
    <source>
        <dbReference type="Proteomes" id="UP000253517"/>
    </source>
</evidence>
<dbReference type="GO" id="GO:0016740">
    <property type="term" value="F:transferase activity"/>
    <property type="evidence" value="ECO:0007669"/>
    <property type="project" value="UniProtKB-KW"/>
</dbReference>
<dbReference type="Proteomes" id="UP000253517">
    <property type="component" value="Unassembled WGS sequence"/>
</dbReference>
<comment type="caution">
    <text evidence="1">The sequence shown here is derived from an EMBL/GenBank/DDBJ whole genome shotgun (WGS) entry which is preliminary data.</text>
</comment>
<keyword evidence="1" id="KW-0808">Transferase</keyword>
<dbReference type="InterPro" id="IPR027417">
    <property type="entry name" value="P-loop_NTPase"/>
</dbReference>
<dbReference type="Pfam" id="PF13469">
    <property type="entry name" value="Sulfotransfer_3"/>
    <property type="match status" value="1"/>
</dbReference>
<sequence length="242" mass="28996">MIFKYFERPVIVIGMHRSGTSMLAEALHHAGIHMGVHRDHNFEAMHFLSINQRAMWAAGADWDRPAVPDEGHFDTWSAKELYKIHFQIKNRFEYIFSRLADRPWGWKDPRNTFTLPHWLKVFPKARVVHLVRHGWDVALSLSRRNQVPGEVYSSMLDDPLNGFRLWNVYITQAMKYTNCQILHIRYEDLLEFDINTISRLEHFLERKLKIHLEKVLRKTLVRNVHYPIEIVENEWIKKFYPH</sequence>
<evidence type="ECO:0000313" key="1">
    <source>
        <dbReference type="EMBL" id="RCX02336.1"/>
    </source>
</evidence>
<gene>
    <name evidence="1" type="ORF">DES35_10496</name>
</gene>
<name>A0A369A1V4_9FLAO</name>
<protein>
    <submittedName>
        <fullName evidence="1">Sulfotransferase family protein</fullName>
    </submittedName>
</protein>
<keyword evidence="2" id="KW-1185">Reference proteome</keyword>
<dbReference type="AlphaFoldDB" id="A0A369A1V4"/>
<proteinExistence type="predicted"/>
<dbReference type="SUPFAM" id="SSF52540">
    <property type="entry name" value="P-loop containing nucleoside triphosphate hydrolases"/>
    <property type="match status" value="1"/>
</dbReference>
<accession>A0A369A1V4</accession>
<dbReference type="RefSeq" id="WP_051889320.1">
    <property type="nucleotide sequence ID" value="NZ_BHZF01000005.1"/>
</dbReference>
<organism evidence="1 2">
    <name type="scientific">Schleiferia thermophila</name>
    <dbReference type="NCBI Taxonomy" id="884107"/>
    <lineage>
        <taxon>Bacteria</taxon>
        <taxon>Pseudomonadati</taxon>
        <taxon>Bacteroidota</taxon>
        <taxon>Flavobacteriia</taxon>
        <taxon>Flavobacteriales</taxon>
        <taxon>Schleiferiaceae</taxon>
        <taxon>Schleiferia</taxon>
    </lineage>
</organism>
<reference evidence="1 2" key="1">
    <citation type="submission" date="2018-07" db="EMBL/GenBank/DDBJ databases">
        <title>Genomic Encyclopedia of Type Strains, Phase IV (KMG-IV): sequencing the most valuable type-strain genomes for metagenomic binning, comparative biology and taxonomic classification.</title>
        <authorList>
            <person name="Goeker M."/>
        </authorList>
    </citation>
    <scope>NUCLEOTIDE SEQUENCE [LARGE SCALE GENOMIC DNA]</scope>
    <source>
        <strain evidence="1 2">DSM 21410</strain>
    </source>
</reference>
<dbReference type="EMBL" id="QPJS01000004">
    <property type="protein sequence ID" value="RCX02336.1"/>
    <property type="molecule type" value="Genomic_DNA"/>
</dbReference>
<dbReference type="Gene3D" id="3.40.50.300">
    <property type="entry name" value="P-loop containing nucleotide triphosphate hydrolases"/>
    <property type="match status" value="1"/>
</dbReference>